<sequence>MSEEPEIDAATAALLRVRAAAEARGERRVRSAAALRRVSARDAAARTGAPRRHGRDPLNLGSVVTRMVQDRGWSTPVSVGSVISRWPQIVGPEIAAHCTPDAFRETTLHVVCDSTAWATQLRLLVPSLLARFDAEIGPGILTAIKVSGPTAPSWRKGPRHVGGRGPRDTYG</sequence>
<dbReference type="Pfam" id="PF05258">
    <property type="entry name" value="DciA"/>
    <property type="match status" value="1"/>
</dbReference>
<comment type="caution">
    <text evidence="2">The sequence shown here is derived from an EMBL/GenBank/DDBJ whole genome shotgun (WGS) entry which is preliminary data.</text>
</comment>
<dbReference type="OrthoDB" id="5516926at2"/>
<dbReference type="PANTHER" id="PTHR36456:SF1">
    <property type="entry name" value="UPF0232 PROTEIN SCO3875"/>
    <property type="match status" value="1"/>
</dbReference>
<feature type="region of interest" description="Disordered" evidence="1">
    <location>
        <begin position="148"/>
        <end position="171"/>
    </location>
</feature>
<dbReference type="PANTHER" id="PTHR36456">
    <property type="entry name" value="UPF0232 PROTEIN SCO3875"/>
    <property type="match status" value="1"/>
</dbReference>
<accession>A0A1R1L752</accession>
<dbReference type="Proteomes" id="UP000187085">
    <property type="component" value="Unassembled WGS sequence"/>
</dbReference>
<protein>
    <submittedName>
        <fullName evidence="2">RNA-binding protein</fullName>
    </submittedName>
</protein>
<reference evidence="2 3" key="1">
    <citation type="submission" date="2016-12" db="EMBL/GenBank/DDBJ databases">
        <title>Draft genome of Tersicoccus phoenicis 1P05MA.</title>
        <authorList>
            <person name="Nakajima Y."/>
            <person name="Yoshizawa S."/>
            <person name="Nakamura K."/>
            <person name="Ogura Y."/>
            <person name="Hayashi T."/>
            <person name="Kogure K."/>
        </authorList>
    </citation>
    <scope>NUCLEOTIDE SEQUENCE [LARGE SCALE GENOMIC DNA]</scope>
    <source>
        <strain evidence="2 3">1p05MA</strain>
    </source>
</reference>
<dbReference type="InterPro" id="IPR007922">
    <property type="entry name" value="DciA-like"/>
</dbReference>
<gene>
    <name evidence="2" type="ORF">BKD30_13305</name>
</gene>
<evidence type="ECO:0000256" key="1">
    <source>
        <dbReference type="SAM" id="MobiDB-lite"/>
    </source>
</evidence>
<evidence type="ECO:0000313" key="3">
    <source>
        <dbReference type="Proteomes" id="UP000187085"/>
    </source>
</evidence>
<dbReference type="AlphaFoldDB" id="A0A1R1L752"/>
<dbReference type="EMBL" id="MRDE01000076">
    <property type="protein sequence ID" value="OMH23372.1"/>
    <property type="molecule type" value="Genomic_DNA"/>
</dbReference>
<dbReference type="RefSeq" id="WP_076705427.1">
    <property type="nucleotide sequence ID" value="NZ_MRDE01000076.1"/>
</dbReference>
<organism evidence="2 3">
    <name type="scientific">Tersicoccus phoenicis</name>
    <dbReference type="NCBI Taxonomy" id="554083"/>
    <lineage>
        <taxon>Bacteria</taxon>
        <taxon>Bacillati</taxon>
        <taxon>Actinomycetota</taxon>
        <taxon>Actinomycetes</taxon>
        <taxon>Micrococcales</taxon>
        <taxon>Micrococcaceae</taxon>
        <taxon>Tersicoccus</taxon>
    </lineage>
</organism>
<evidence type="ECO:0000313" key="2">
    <source>
        <dbReference type="EMBL" id="OMH23372.1"/>
    </source>
</evidence>
<keyword evidence="3" id="KW-1185">Reference proteome</keyword>
<proteinExistence type="predicted"/>
<name>A0A1R1L752_9MICC</name>
<dbReference type="STRING" id="554083.BKD30_13305"/>